<feature type="compositionally biased region" description="Polar residues" evidence="1">
    <location>
        <begin position="235"/>
        <end position="254"/>
    </location>
</feature>
<gene>
    <name evidence="2" type="ORF">FHL15_009981</name>
</gene>
<evidence type="ECO:0000256" key="1">
    <source>
        <dbReference type="SAM" id="MobiDB-lite"/>
    </source>
</evidence>
<feature type="region of interest" description="Disordered" evidence="1">
    <location>
        <begin position="196"/>
        <end position="1206"/>
    </location>
</feature>
<feature type="compositionally biased region" description="Basic and acidic residues" evidence="1">
    <location>
        <begin position="1133"/>
        <end position="1151"/>
    </location>
</feature>
<feature type="compositionally biased region" description="Basic and acidic residues" evidence="1">
    <location>
        <begin position="791"/>
        <end position="811"/>
    </location>
</feature>
<name>A0A553HMJ1_9PEZI</name>
<dbReference type="STRING" id="2512241.A0A553HMJ1"/>
<feature type="compositionally biased region" description="Polar residues" evidence="1">
    <location>
        <begin position="565"/>
        <end position="579"/>
    </location>
</feature>
<accession>A0A553HMJ1</accession>
<protein>
    <submittedName>
        <fullName evidence="2">Uncharacterized protein</fullName>
    </submittedName>
</protein>
<feature type="compositionally biased region" description="Polar residues" evidence="1">
    <location>
        <begin position="261"/>
        <end position="273"/>
    </location>
</feature>
<feature type="compositionally biased region" description="Polar residues" evidence="1">
    <location>
        <begin position="713"/>
        <end position="724"/>
    </location>
</feature>
<feature type="compositionally biased region" description="Low complexity" evidence="1">
    <location>
        <begin position="365"/>
        <end position="378"/>
    </location>
</feature>
<feature type="compositionally biased region" description="Basic and acidic residues" evidence="1">
    <location>
        <begin position="37"/>
        <end position="46"/>
    </location>
</feature>
<feature type="compositionally biased region" description="Basic and acidic residues" evidence="1">
    <location>
        <begin position="1042"/>
        <end position="1054"/>
    </location>
</feature>
<feature type="region of interest" description="Disordered" evidence="1">
    <location>
        <begin position="1"/>
        <end position="48"/>
    </location>
</feature>
<feature type="compositionally biased region" description="Polar residues" evidence="1">
    <location>
        <begin position="1166"/>
        <end position="1178"/>
    </location>
</feature>
<keyword evidence="3" id="KW-1185">Reference proteome</keyword>
<feature type="compositionally biased region" description="Pro residues" evidence="1">
    <location>
        <begin position="836"/>
        <end position="847"/>
    </location>
</feature>
<feature type="compositionally biased region" description="Pro residues" evidence="1">
    <location>
        <begin position="1011"/>
        <end position="1023"/>
    </location>
</feature>
<evidence type="ECO:0000313" key="3">
    <source>
        <dbReference type="Proteomes" id="UP000319160"/>
    </source>
</evidence>
<feature type="compositionally biased region" description="Basic and acidic residues" evidence="1">
    <location>
        <begin position="450"/>
        <end position="463"/>
    </location>
</feature>
<feature type="compositionally biased region" description="Polar residues" evidence="1">
    <location>
        <begin position="971"/>
        <end position="981"/>
    </location>
</feature>
<feature type="compositionally biased region" description="Basic and acidic residues" evidence="1">
    <location>
        <begin position="198"/>
        <end position="207"/>
    </location>
</feature>
<feature type="compositionally biased region" description="Basic and acidic residues" evidence="1">
    <location>
        <begin position="898"/>
        <end position="911"/>
    </location>
</feature>
<dbReference type="AlphaFoldDB" id="A0A553HMJ1"/>
<feature type="compositionally biased region" description="Basic and acidic residues" evidence="1">
    <location>
        <begin position="1113"/>
        <end position="1123"/>
    </location>
</feature>
<proteinExistence type="predicted"/>
<feature type="compositionally biased region" description="Polar residues" evidence="1">
    <location>
        <begin position="1026"/>
        <end position="1037"/>
    </location>
</feature>
<organism evidence="2 3">
    <name type="scientific">Xylaria flabelliformis</name>
    <dbReference type="NCBI Taxonomy" id="2512241"/>
    <lineage>
        <taxon>Eukaryota</taxon>
        <taxon>Fungi</taxon>
        <taxon>Dikarya</taxon>
        <taxon>Ascomycota</taxon>
        <taxon>Pezizomycotina</taxon>
        <taxon>Sordariomycetes</taxon>
        <taxon>Xylariomycetidae</taxon>
        <taxon>Xylariales</taxon>
        <taxon>Xylariaceae</taxon>
        <taxon>Xylaria</taxon>
    </lineage>
</organism>
<sequence>MNRFRTKRRAKDEDGVPRPSQESESSMSFRGFRKGKKSQESEKMEIDLSAALPSNDDFRTSLLMTGLSARFSMLREQDDPNTKIGKASDDSVLFPKRQSRMDLASFHGLGDIAEVESIKAASPFARMDSYHSDDADSLGAGSVMSRAKPTEGNNLFGGRQKIYKIPASAGSSRTVDGGMSGRALYDDDVAQSAFQKWRRAEKERELLQSEPDESDAQDDQRNSSTELDPPRPESPTFSSYNQKRETSSTLSSVPSIARHSSAATSITSSQPTPSLKDWQPPSGYSSGPERSVTRTRRLYESGFFNQDAQEPGTGNPSRVDPFSRQRPFGTRTPDLSQQPSPLAFTDRLSGERKLLAKGSAPNLRSMSPPASASSTGAPNLGLRVSSAGEGKSNFGSAPPVSPPISETGENGILPINPNDRGKATALGVFQKPTQPYDESKYAQRQLLLQRGRETPTQRVRDEPNPPTSRSQSRSLSPDRKAVVDSPTAPVSELTSTPKKQKAQPTSFLADPDESETSSISSPKPLPSPQIHLRRPSDRDHPALRDSALPTPLSLVAKIDGEPSPVTETLSSLAADSQGVSPADSPTLGPVTGGGLSGMVRQHLRGNSNASSIYEGVPSTAGLEQRFPADTANSKTLQEYGAGSNPWEDQGRDWNLDLDVNEPLADAESLLSEPSGRPHEGKTDLSLPSDGKTDEFASQLADGARRIREKLTSYVETDSRSSSPRRSGEQNDAVDLAPLPRPSGLGAILRPKSSRGSLIDRGRDPSSTKAFKMMGISPGGSRTASPGSEAGGELRQEKEEKEMARGGEDQHPGLRQFRQARRELQRLKELESQSRHPPAPQGPPPDIPSPQRRARRSPGGPRSRTPSRDQKPMSVNHQQDIPSEELWNGDLSPPSHAAPRNDRQRSESESSHSTRTNNRAPPRPSDGSASRENVHLGPVGSAARPTMRSPGLPGTDIKRSHFMPPQPHPNVSLRTNQSNLDSNGKLYVPRNYGPGQPSSTSPGAAPLVNSAPPTPAALSPPRPPVAQTHSYDTSTGPVSSPHEAIRRKVRPRDISEPTLVMSSSHLPTVALPPEAEGNRSHGNGRPAPPLPPINPRRRQDGTKVRSVLESFARQGRDSAERDNAQHLPPNESLHGVDRRGNMRAGEEGEPGAHFRRPQRPMEDGANLNINFNNPRSNHPPTHVGPPASRIVASQGRNTPGNLPGGMI</sequence>
<evidence type="ECO:0000313" key="2">
    <source>
        <dbReference type="EMBL" id="TRX89168.1"/>
    </source>
</evidence>
<feature type="compositionally biased region" description="Polar residues" evidence="1">
    <location>
        <begin position="303"/>
        <end position="316"/>
    </location>
</feature>
<comment type="caution">
    <text evidence="2">The sequence shown here is derived from an EMBL/GenBank/DDBJ whole genome shotgun (WGS) entry which is preliminary data.</text>
</comment>
<feature type="compositionally biased region" description="Basic and acidic residues" evidence="1">
    <location>
        <begin position="819"/>
        <end position="833"/>
    </location>
</feature>
<feature type="compositionally biased region" description="Polar residues" evidence="1">
    <location>
        <begin position="492"/>
        <end position="506"/>
    </location>
</feature>
<reference evidence="3" key="1">
    <citation type="submission" date="2019-06" db="EMBL/GenBank/DDBJ databases">
        <title>Draft genome sequence of the griseofulvin-producing fungus Xylaria cubensis strain G536.</title>
        <authorList>
            <person name="Mead M.E."/>
            <person name="Raja H.A."/>
            <person name="Steenwyk J.L."/>
            <person name="Knowles S.L."/>
            <person name="Oberlies N.H."/>
            <person name="Rokas A."/>
        </authorList>
    </citation>
    <scope>NUCLEOTIDE SEQUENCE [LARGE SCALE GENOMIC DNA]</scope>
    <source>
        <strain evidence="3">G536</strain>
    </source>
</reference>
<dbReference type="EMBL" id="VFLP01000072">
    <property type="protein sequence ID" value="TRX89168.1"/>
    <property type="molecule type" value="Genomic_DNA"/>
</dbReference>
<feature type="compositionally biased region" description="Basic and acidic residues" evidence="1">
    <location>
        <begin position="534"/>
        <end position="543"/>
    </location>
</feature>
<dbReference type="OrthoDB" id="5335210at2759"/>
<dbReference type="Proteomes" id="UP000319160">
    <property type="component" value="Unassembled WGS sequence"/>
</dbReference>